<accession>A0A4U5QJW8</accession>
<dbReference type="Gene3D" id="3.40.50.1820">
    <property type="entry name" value="alpha/beta hydrolase"/>
    <property type="match status" value="1"/>
</dbReference>
<dbReference type="PANTHER" id="PTHR46898:SF3">
    <property type="entry name" value="FUNGAL LIPASE-LIKE DOMAIN-CONTAINING PROTEIN"/>
    <property type="match status" value="1"/>
</dbReference>
<dbReference type="AlphaFoldDB" id="A0A4U5QJW8"/>
<feature type="domain" description="EDS1 EP" evidence="8">
    <location>
        <begin position="367"/>
        <end position="585"/>
    </location>
</feature>
<evidence type="ECO:0000259" key="8">
    <source>
        <dbReference type="Pfam" id="PF18117"/>
    </source>
</evidence>
<dbReference type="PANTHER" id="PTHR46898">
    <property type="entry name" value="SENESCENCE-ASSOCIATED CARBOXYLESTERASE 101"/>
    <property type="match status" value="1"/>
</dbReference>
<dbReference type="InterPro" id="IPR029058">
    <property type="entry name" value="AB_hydrolase_fold"/>
</dbReference>
<proteinExistence type="predicted"/>
<dbReference type="GO" id="GO:0005634">
    <property type="term" value="C:nucleus"/>
    <property type="evidence" value="ECO:0007669"/>
    <property type="project" value="UniProtKB-SubCell"/>
</dbReference>
<dbReference type="InterPro" id="IPR044603">
    <property type="entry name" value="SAG101-like"/>
</dbReference>
<evidence type="ECO:0000256" key="5">
    <source>
        <dbReference type="ARBA" id="ARBA00022821"/>
    </source>
</evidence>
<keyword evidence="6" id="KW-0539">Nucleus</keyword>
<reference evidence="9" key="1">
    <citation type="submission" date="2018-10" db="EMBL/GenBank/DDBJ databases">
        <title>Population genomic analysis revealed the cold adaptation of white poplar.</title>
        <authorList>
            <person name="Liu Y.-J."/>
        </authorList>
    </citation>
    <scope>NUCLEOTIDE SEQUENCE [LARGE SCALE GENOMIC DNA]</scope>
    <source>
        <strain evidence="9">PAL-ZL1</strain>
    </source>
</reference>
<gene>
    <name evidence="9" type="ORF">D5086_0000083090</name>
</gene>
<dbReference type="InterPro" id="IPR002921">
    <property type="entry name" value="Fungal_lipase-type"/>
</dbReference>
<evidence type="ECO:0000256" key="2">
    <source>
        <dbReference type="ARBA" id="ARBA00004496"/>
    </source>
</evidence>
<evidence type="ECO:0000256" key="6">
    <source>
        <dbReference type="ARBA" id="ARBA00023242"/>
    </source>
</evidence>
<protein>
    <submittedName>
        <fullName evidence="9">Senescence-associated carboxylesterase 101-like</fullName>
    </submittedName>
</protein>
<dbReference type="InterPro" id="IPR041266">
    <property type="entry name" value="EDS1_EP"/>
</dbReference>
<evidence type="ECO:0000256" key="4">
    <source>
        <dbReference type="ARBA" id="ARBA00022801"/>
    </source>
</evidence>
<dbReference type="EMBL" id="RCHU01000234">
    <property type="protein sequence ID" value="TKS10459.1"/>
    <property type="molecule type" value="Genomic_DNA"/>
</dbReference>
<evidence type="ECO:0000256" key="3">
    <source>
        <dbReference type="ARBA" id="ARBA00022490"/>
    </source>
</evidence>
<keyword evidence="3" id="KW-0963">Cytoplasm</keyword>
<evidence type="ECO:0000256" key="1">
    <source>
        <dbReference type="ARBA" id="ARBA00004123"/>
    </source>
</evidence>
<feature type="domain" description="Fungal lipase-type" evidence="7">
    <location>
        <begin position="119"/>
        <end position="221"/>
    </location>
</feature>
<dbReference type="SUPFAM" id="SSF53474">
    <property type="entry name" value="alpha/beta-Hydrolases"/>
    <property type="match status" value="1"/>
</dbReference>
<comment type="subcellular location">
    <subcellularLocation>
        <location evidence="2">Cytoplasm</location>
    </subcellularLocation>
    <subcellularLocation>
        <location evidence="1">Nucleus</location>
    </subcellularLocation>
</comment>
<name>A0A4U5QJW8_POPAL</name>
<dbReference type="Pfam" id="PF01764">
    <property type="entry name" value="Lipase_3"/>
    <property type="match status" value="1"/>
</dbReference>
<dbReference type="GO" id="GO:0052689">
    <property type="term" value="F:carboxylic ester hydrolase activity"/>
    <property type="evidence" value="ECO:0007669"/>
    <property type="project" value="InterPro"/>
</dbReference>
<dbReference type="Pfam" id="PF18117">
    <property type="entry name" value="EDS1_EP"/>
    <property type="match status" value="1"/>
</dbReference>
<dbReference type="GO" id="GO:0006952">
    <property type="term" value="P:defense response"/>
    <property type="evidence" value="ECO:0007669"/>
    <property type="project" value="UniProtKB-KW"/>
</dbReference>
<dbReference type="STRING" id="43335.A0A4U5QJW8"/>
<comment type="caution">
    <text evidence="9">The sequence shown here is derived from an EMBL/GenBank/DDBJ whole genome shotgun (WGS) entry which is preliminary data.</text>
</comment>
<keyword evidence="4" id="KW-0378">Hydrolase</keyword>
<evidence type="ECO:0000313" key="9">
    <source>
        <dbReference type="EMBL" id="TKS10459.1"/>
    </source>
</evidence>
<organism evidence="9">
    <name type="scientific">Populus alba</name>
    <name type="common">White poplar</name>
    <dbReference type="NCBI Taxonomy" id="43335"/>
    <lineage>
        <taxon>Eukaryota</taxon>
        <taxon>Viridiplantae</taxon>
        <taxon>Streptophyta</taxon>
        <taxon>Embryophyta</taxon>
        <taxon>Tracheophyta</taxon>
        <taxon>Spermatophyta</taxon>
        <taxon>Magnoliopsida</taxon>
        <taxon>eudicotyledons</taxon>
        <taxon>Gunneridae</taxon>
        <taxon>Pentapetalae</taxon>
        <taxon>rosids</taxon>
        <taxon>fabids</taxon>
        <taxon>Malpighiales</taxon>
        <taxon>Salicaceae</taxon>
        <taxon>Saliceae</taxon>
        <taxon>Populus</taxon>
    </lineage>
</organism>
<evidence type="ECO:0000259" key="7">
    <source>
        <dbReference type="Pfam" id="PF01764"/>
    </source>
</evidence>
<keyword evidence="5" id="KW-0611">Plant defense</keyword>
<dbReference type="GO" id="GO:0006629">
    <property type="term" value="P:lipid metabolic process"/>
    <property type="evidence" value="ECO:0007669"/>
    <property type="project" value="InterPro"/>
</dbReference>
<dbReference type="GO" id="GO:0005737">
    <property type="term" value="C:cytoplasm"/>
    <property type="evidence" value="ECO:0007669"/>
    <property type="project" value="UniProtKB-SubCell"/>
</dbReference>
<sequence length="602" mass="69128">MSQLPIFISGLDLADLVVNSDLLELSCGAIKDLQTEASSDQQDSCSLSLRYKLDKKSKYTLIAFTTSTLSRKDLLQQGGDLVSSTTLMEMDLPVFDFLCTERNRSFSSAITLFKAHFKELSQLKTQIQDSKTGELLSTPLIVTGHSIGGSVASLFTLWLLDNIKQPLQKNQPPPKLPLCVTFGSPFIVNQGLQQAILECSNWNSCFLHVVCNKDLLPKTSIAHNDTTQSVSEDYKAFGTFILCSEKGCACVDDLEFVSRLLESSRRQASCESQEIDYYVEIVNDLKSKAIIRGNSQLDLSYVQPLKAGIILQLEAIGVEMTTQQQQEKEDNNNLISMLEEREKVLMAERVKNRDSKKNLNQIKIKMAQLEWYKKFCKKKEIGYYDCYKNQRCRSDRDVTRLKKFLTNYWRNLVESAQRKPQKEGAFIPAAWLYAGRNYRRMVEPLDIAEYYRENGNRDYQTHGRSRHYILLEQWQEEDDEKKLTSSPNNKKKEDVAGILTEDSCFWAKVEDALISCELLKAETSCPVEKQSAKENLDLFEQYAMEQINNYAVSPEIFLKQSSFVKWWKSFQGIIETSHDSPLSDFMKNERYLQYEKRSASFR</sequence>